<dbReference type="Proteomes" id="UP000015453">
    <property type="component" value="Unassembled WGS sequence"/>
</dbReference>
<name>S8E142_9LAMI</name>
<feature type="domain" description="Glutaredoxin" evidence="6">
    <location>
        <begin position="14"/>
        <end position="81"/>
    </location>
</feature>
<comment type="caution">
    <text evidence="7">The sequence shown here is derived from an EMBL/GenBank/DDBJ whole genome shotgun (WGS) entry which is preliminary data.</text>
</comment>
<evidence type="ECO:0000256" key="1">
    <source>
        <dbReference type="ARBA" id="ARBA00004496"/>
    </source>
</evidence>
<keyword evidence="5" id="KW-0472">Membrane</keyword>
<protein>
    <recommendedName>
        <fullName evidence="6">Glutaredoxin domain-containing protein</fullName>
    </recommendedName>
</protein>
<evidence type="ECO:0000259" key="6">
    <source>
        <dbReference type="Pfam" id="PF00462"/>
    </source>
</evidence>
<comment type="subcellular location">
    <subcellularLocation>
        <location evidence="1">Cytoplasm</location>
    </subcellularLocation>
</comment>
<dbReference type="OrthoDB" id="418495at2759"/>
<organism evidence="7 8">
    <name type="scientific">Genlisea aurea</name>
    <dbReference type="NCBI Taxonomy" id="192259"/>
    <lineage>
        <taxon>Eukaryota</taxon>
        <taxon>Viridiplantae</taxon>
        <taxon>Streptophyta</taxon>
        <taxon>Embryophyta</taxon>
        <taxon>Tracheophyta</taxon>
        <taxon>Spermatophyta</taxon>
        <taxon>Magnoliopsida</taxon>
        <taxon>eudicotyledons</taxon>
        <taxon>Gunneridae</taxon>
        <taxon>Pentapetalae</taxon>
        <taxon>asterids</taxon>
        <taxon>lamiids</taxon>
        <taxon>Lamiales</taxon>
        <taxon>Lentibulariaceae</taxon>
        <taxon>Genlisea</taxon>
    </lineage>
</organism>
<keyword evidence="8" id="KW-1185">Reference proteome</keyword>
<feature type="transmembrane region" description="Helical" evidence="5">
    <location>
        <begin position="12"/>
        <end position="33"/>
    </location>
</feature>
<dbReference type="NCBIfam" id="TIGR02189">
    <property type="entry name" value="GlrX-like_plant"/>
    <property type="match status" value="1"/>
</dbReference>
<dbReference type="InterPro" id="IPR011905">
    <property type="entry name" value="GlrX-like_pln_2"/>
</dbReference>
<gene>
    <name evidence="7" type="ORF">M569_08779</name>
</gene>
<dbReference type="SUPFAM" id="SSF52833">
    <property type="entry name" value="Thioredoxin-like"/>
    <property type="match status" value="1"/>
</dbReference>
<evidence type="ECO:0000256" key="2">
    <source>
        <dbReference type="ARBA" id="ARBA00007568"/>
    </source>
</evidence>
<dbReference type="Gene3D" id="3.40.30.10">
    <property type="entry name" value="Glutaredoxin"/>
    <property type="match status" value="1"/>
</dbReference>
<dbReference type="Pfam" id="PF00462">
    <property type="entry name" value="Glutaredoxin"/>
    <property type="match status" value="1"/>
</dbReference>
<dbReference type="EMBL" id="AUSU01003921">
    <property type="protein sequence ID" value="EPS65997.1"/>
    <property type="molecule type" value="Genomic_DNA"/>
</dbReference>
<dbReference type="PANTHER" id="PTHR10168">
    <property type="entry name" value="GLUTAREDOXIN"/>
    <property type="match status" value="1"/>
</dbReference>
<accession>S8E142</accession>
<dbReference type="PROSITE" id="PS51354">
    <property type="entry name" value="GLUTAREDOXIN_2"/>
    <property type="match status" value="1"/>
</dbReference>
<evidence type="ECO:0000256" key="3">
    <source>
        <dbReference type="ARBA" id="ARBA00022490"/>
    </source>
</evidence>
<sequence>PMERIQRAVDANAVVVFSVSTCCMCLSVKTLFFGMGVNAAVYEIDQDPDGDQIHTALCALLAAAFGVHAVVPVVFVGGKLVGAVDRVLAAHITGNLVPLLKEAGALWL</sequence>
<dbReference type="GO" id="GO:0005737">
    <property type="term" value="C:cytoplasm"/>
    <property type="evidence" value="ECO:0007669"/>
    <property type="project" value="UniProtKB-SubCell"/>
</dbReference>
<proteinExistence type="inferred from homology"/>
<dbReference type="InterPro" id="IPR002109">
    <property type="entry name" value="Glutaredoxin"/>
</dbReference>
<dbReference type="AlphaFoldDB" id="S8E142"/>
<feature type="transmembrane region" description="Helical" evidence="5">
    <location>
        <begin position="53"/>
        <end position="76"/>
    </location>
</feature>
<evidence type="ECO:0000256" key="5">
    <source>
        <dbReference type="SAM" id="Phobius"/>
    </source>
</evidence>
<dbReference type="InterPro" id="IPR036249">
    <property type="entry name" value="Thioredoxin-like_sf"/>
</dbReference>
<keyword evidence="3" id="KW-0963">Cytoplasm</keyword>
<keyword evidence="5" id="KW-0812">Transmembrane</keyword>
<evidence type="ECO:0000313" key="7">
    <source>
        <dbReference type="EMBL" id="EPS65997.1"/>
    </source>
</evidence>
<feature type="non-terminal residue" evidence="7">
    <location>
        <position position="1"/>
    </location>
</feature>
<evidence type="ECO:0000256" key="4">
    <source>
        <dbReference type="ARBA" id="ARBA00023284"/>
    </source>
</evidence>
<reference evidence="7 8" key="1">
    <citation type="journal article" date="2013" name="BMC Genomics">
        <title>The miniature genome of a carnivorous plant Genlisea aurea contains a low number of genes and short non-coding sequences.</title>
        <authorList>
            <person name="Leushkin E.V."/>
            <person name="Sutormin R.A."/>
            <person name="Nabieva E.R."/>
            <person name="Penin A.A."/>
            <person name="Kondrashov A.S."/>
            <person name="Logacheva M.D."/>
        </authorList>
    </citation>
    <scope>NUCLEOTIDE SEQUENCE [LARGE SCALE GENOMIC DNA]</scope>
</reference>
<keyword evidence="4" id="KW-0676">Redox-active center</keyword>
<keyword evidence="5" id="KW-1133">Transmembrane helix</keyword>
<comment type="similarity">
    <text evidence="2">Belongs to the glutaredoxin family. CC-type subfamily.</text>
</comment>
<evidence type="ECO:0000313" key="8">
    <source>
        <dbReference type="Proteomes" id="UP000015453"/>
    </source>
</evidence>